<name>A0ACB5U9A8_CANBO</name>
<dbReference type="EMBL" id="BSXV01007227">
    <property type="protein sequence ID" value="GMF04765.1"/>
    <property type="molecule type" value="Genomic_DNA"/>
</dbReference>
<proteinExistence type="predicted"/>
<sequence length="167" mass="19932">MKPEDIKKLQDEEKIAKTKKKNNEDDDNDEFDEDDYDDAYESVMQDFADEDDFEIDEDEEIDQDDEIDESTLSTFELQQLKIKKEIEKLENEQISEKKWTMKGEVSAKNRKNDSLLIEELQFDRTAKPVPVITQEITESIVDIIRRLKKNLKNHYLNYMKMNIIQMN</sequence>
<organism evidence="1 2">
    <name type="scientific">Candida boidinii</name>
    <name type="common">Yeast</name>
    <dbReference type="NCBI Taxonomy" id="5477"/>
    <lineage>
        <taxon>Eukaryota</taxon>
        <taxon>Fungi</taxon>
        <taxon>Dikarya</taxon>
        <taxon>Ascomycota</taxon>
        <taxon>Saccharomycotina</taxon>
        <taxon>Pichiomycetes</taxon>
        <taxon>Pichiales</taxon>
        <taxon>Pichiaceae</taxon>
        <taxon>Ogataea</taxon>
        <taxon>Ogataea/Candida clade</taxon>
    </lineage>
</organism>
<gene>
    <name evidence="1" type="ORF">Cboi01_000653600</name>
</gene>
<accession>A0ACB5U9A8</accession>
<comment type="caution">
    <text evidence="1">The sequence shown here is derived from an EMBL/GenBank/DDBJ whole genome shotgun (WGS) entry which is preliminary data.</text>
</comment>
<evidence type="ECO:0000313" key="1">
    <source>
        <dbReference type="EMBL" id="GMF04765.1"/>
    </source>
</evidence>
<keyword evidence="2" id="KW-1185">Reference proteome</keyword>
<reference evidence="1" key="1">
    <citation type="submission" date="2023-04" db="EMBL/GenBank/DDBJ databases">
        <title>Candida boidinii NBRC 1967.</title>
        <authorList>
            <person name="Ichikawa N."/>
            <person name="Sato H."/>
            <person name="Tonouchi N."/>
        </authorList>
    </citation>
    <scope>NUCLEOTIDE SEQUENCE</scope>
    <source>
        <strain evidence="1">NBRC 1967</strain>
    </source>
</reference>
<evidence type="ECO:0000313" key="2">
    <source>
        <dbReference type="Proteomes" id="UP001165101"/>
    </source>
</evidence>
<protein>
    <submittedName>
        <fullName evidence="1">Unnamed protein product</fullName>
    </submittedName>
</protein>
<dbReference type="Proteomes" id="UP001165101">
    <property type="component" value="Unassembled WGS sequence"/>
</dbReference>